<gene>
    <name evidence="1" type="ORF">KYK27_18110</name>
</gene>
<evidence type="ECO:0000313" key="1">
    <source>
        <dbReference type="EMBL" id="MBW3366978.1"/>
    </source>
</evidence>
<dbReference type="EMBL" id="JAHWXQ010000009">
    <property type="protein sequence ID" value="MBW3366978.1"/>
    <property type="molecule type" value="Genomic_DNA"/>
</dbReference>
<evidence type="ECO:0000313" key="2">
    <source>
        <dbReference type="Proteomes" id="UP000774935"/>
    </source>
</evidence>
<name>A0ABS6XHC3_9BACT</name>
<sequence length="199" mass="21632">MATIDHTQRPTIARAALPEPALFHPLKHHLGYIKAFIKEESSLSDSDIGASLVSIGTSQLDFYTGQLSPLQITNEVLFNLQQQGLLQPEAYHSYLTAAGGHYRTVTLSDTSDWVLRWGIVAGRFVHLHPARYAAQTIRVKATSLKTAIAATIAAHKVAAPTIDLDLVNDVRMKWLALPPLQVLNPSEGAGKLLALLANP</sequence>
<accession>A0ABS6XHC3</accession>
<keyword evidence="2" id="KW-1185">Reference proteome</keyword>
<organism evidence="1 2">
    <name type="scientific">Pontibacter populi</name>
    <dbReference type="NCBI Taxonomy" id="890055"/>
    <lineage>
        <taxon>Bacteria</taxon>
        <taxon>Pseudomonadati</taxon>
        <taxon>Bacteroidota</taxon>
        <taxon>Cytophagia</taxon>
        <taxon>Cytophagales</taxon>
        <taxon>Hymenobacteraceae</taxon>
        <taxon>Pontibacter</taxon>
    </lineage>
</organism>
<proteinExistence type="predicted"/>
<comment type="caution">
    <text evidence="1">The sequence shown here is derived from an EMBL/GenBank/DDBJ whole genome shotgun (WGS) entry which is preliminary data.</text>
</comment>
<dbReference type="Proteomes" id="UP000774935">
    <property type="component" value="Unassembled WGS sequence"/>
</dbReference>
<protein>
    <submittedName>
        <fullName evidence="1">Uncharacterized protein</fullName>
    </submittedName>
</protein>
<reference evidence="1 2" key="1">
    <citation type="submission" date="2021-07" db="EMBL/GenBank/DDBJ databases">
        <authorList>
            <person name="Kim M.K."/>
        </authorList>
    </citation>
    <scope>NUCLEOTIDE SEQUENCE [LARGE SCALE GENOMIC DNA]</scope>
    <source>
        <strain evidence="1 2">HLY7-15</strain>
    </source>
</reference>
<dbReference type="RefSeq" id="WP_199111722.1">
    <property type="nucleotide sequence ID" value="NZ_JAHWXQ010000009.1"/>
</dbReference>